<organism evidence="2 3">
    <name type="scientific">Blattamonas nauphoetae</name>
    <dbReference type="NCBI Taxonomy" id="2049346"/>
    <lineage>
        <taxon>Eukaryota</taxon>
        <taxon>Metamonada</taxon>
        <taxon>Preaxostyla</taxon>
        <taxon>Oxymonadida</taxon>
        <taxon>Blattamonas</taxon>
    </lineage>
</organism>
<dbReference type="Proteomes" id="UP001281761">
    <property type="component" value="Unassembled WGS sequence"/>
</dbReference>
<comment type="caution">
    <text evidence="2">The sequence shown here is derived from an EMBL/GenBank/DDBJ whole genome shotgun (WGS) entry which is preliminary data.</text>
</comment>
<keyword evidence="3" id="KW-1185">Reference proteome</keyword>
<protein>
    <submittedName>
        <fullName evidence="2">Uncharacterized protein</fullName>
    </submittedName>
</protein>
<evidence type="ECO:0000313" key="3">
    <source>
        <dbReference type="Proteomes" id="UP001281761"/>
    </source>
</evidence>
<keyword evidence="1" id="KW-0175">Coiled coil</keyword>
<gene>
    <name evidence="2" type="ORF">BLNAU_6617</name>
</gene>
<evidence type="ECO:0000256" key="1">
    <source>
        <dbReference type="SAM" id="Coils"/>
    </source>
</evidence>
<accession>A0ABQ9Y3N4</accession>
<dbReference type="EMBL" id="JARBJD010000038">
    <property type="protein sequence ID" value="KAK2958347.1"/>
    <property type="molecule type" value="Genomic_DNA"/>
</dbReference>
<name>A0ABQ9Y3N4_9EUKA</name>
<reference evidence="2 3" key="1">
    <citation type="journal article" date="2022" name="bioRxiv">
        <title>Genomics of Preaxostyla Flagellates Illuminates Evolutionary Transitions and the Path Towards Mitochondrial Loss.</title>
        <authorList>
            <person name="Novak L.V.F."/>
            <person name="Treitli S.C."/>
            <person name="Pyrih J."/>
            <person name="Halakuc P."/>
            <person name="Pipaliya S.V."/>
            <person name="Vacek V."/>
            <person name="Brzon O."/>
            <person name="Soukal P."/>
            <person name="Eme L."/>
            <person name="Dacks J.B."/>
            <person name="Karnkowska A."/>
            <person name="Elias M."/>
            <person name="Hampl V."/>
        </authorList>
    </citation>
    <scope>NUCLEOTIDE SEQUENCE [LARGE SCALE GENOMIC DNA]</scope>
    <source>
        <strain evidence="2">NAU3</strain>
        <tissue evidence="2">Gut</tissue>
    </source>
</reference>
<evidence type="ECO:0000313" key="2">
    <source>
        <dbReference type="EMBL" id="KAK2958347.1"/>
    </source>
</evidence>
<proteinExistence type="predicted"/>
<feature type="coiled-coil region" evidence="1">
    <location>
        <begin position="38"/>
        <end position="76"/>
    </location>
</feature>
<sequence length="286" mass="32986">MDPNTHQPNTETRKLSLEECLALIEKLGRENTERDAETNLLKEQLKQKDTEINQLKEALEREKEQTIQLLKDKDESNILTLINALTSRPAAEAFDHLHEQPQTGVELVVCVYPHLKAETQIEFLSLLLMLCTSYQEYESQLDALINHPSLEVRLLTLTRWFDLLYSSIKTTSFDVAIRSGGFTEAKIRANLLNAFSLIIEHEREDLQPLLCQLAESIRQVLHKGTQQFFSEGDRQTLSDFKLLSNKHIKKINNWKDLRRNILVTVYILLTNILDSRLPSHLSPQGM</sequence>